<name>A0ABX5E737_NONUL</name>
<dbReference type="RefSeq" id="WP_051788704.1">
    <property type="nucleotide sequence ID" value="NZ_JPJI01000032.1"/>
</dbReference>
<dbReference type="InterPro" id="IPR036108">
    <property type="entry name" value="4pyrrol_syn_uPrphyn_synt_sf"/>
</dbReference>
<organism evidence="2 3">
    <name type="scientific">Nonlabens ulvanivorans</name>
    <name type="common">Persicivirga ulvanivorans</name>
    <dbReference type="NCBI Taxonomy" id="906888"/>
    <lineage>
        <taxon>Bacteria</taxon>
        <taxon>Pseudomonadati</taxon>
        <taxon>Bacteroidota</taxon>
        <taxon>Flavobacteriia</taxon>
        <taxon>Flavobacteriales</taxon>
        <taxon>Flavobacteriaceae</taxon>
        <taxon>Nonlabens</taxon>
    </lineage>
</organism>
<dbReference type="Proteomes" id="UP000239997">
    <property type="component" value="Unassembled WGS sequence"/>
</dbReference>
<feature type="domain" description="Tetrapyrrole biosynthesis uroporphyrinogen III synthase" evidence="1">
    <location>
        <begin position="18"/>
        <end position="208"/>
    </location>
</feature>
<gene>
    <name evidence="2" type="ORF">LY02_00297</name>
</gene>
<evidence type="ECO:0000259" key="1">
    <source>
        <dbReference type="Pfam" id="PF02602"/>
    </source>
</evidence>
<dbReference type="CDD" id="cd06578">
    <property type="entry name" value="HemD"/>
    <property type="match status" value="1"/>
</dbReference>
<dbReference type="Gene3D" id="3.40.50.10090">
    <property type="match status" value="2"/>
</dbReference>
<dbReference type="SUPFAM" id="SSF69618">
    <property type="entry name" value="HemD-like"/>
    <property type="match status" value="1"/>
</dbReference>
<accession>A0ABX5E737</accession>
<dbReference type="PANTHER" id="PTHR12390">
    <property type="entry name" value="UROPORPHYRINOGEN III SYNTHASE"/>
    <property type="match status" value="1"/>
</dbReference>
<comment type="caution">
    <text evidence="2">The sequence shown here is derived from an EMBL/GenBank/DDBJ whole genome shotgun (WGS) entry which is preliminary data.</text>
</comment>
<dbReference type="PANTHER" id="PTHR12390:SF0">
    <property type="entry name" value="UROPORPHYRINOGEN-III SYNTHASE"/>
    <property type="match status" value="1"/>
</dbReference>
<dbReference type="EMBL" id="PVNA01000001">
    <property type="protein sequence ID" value="PRX15084.1"/>
    <property type="molecule type" value="Genomic_DNA"/>
</dbReference>
<proteinExistence type="predicted"/>
<keyword evidence="3" id="KW-1185">Reference proteome</keyword>
<sequence>MNINKRILSTKKLTAAQSELLLATGLSMVHFDVLEIKKIDYDATGLHCEHIIVTSSNALEAISSLQISDHDFYVVGEKTASHLIEKGYFIKEQAENAAQLAQIIIEKYSHLKFVYFCGAHRRDELPQALLSTQISFIEVKVYDSIAVEKSFDCIFDAVMFFSPRGVHAFAKANPENIHLAICIGETTAEAARIYTQNVKVAHKTTVENTIVTAVKALQND</sequence>
<evidence type="ECO:0000313" key="3">
    <source>
        <dbReference type="Proteomes" id="UP000239997"/>
    </source>
</evidence>
<dbReference type="InterPro" id="IPR003754">
    <property type="entry name" value="4pyrrol_synth_uPrphyn_synth"/>
</dbReference>
<reference evidence="2 3" key="1">
    <citation type="submission" date="2018-03" db="EMBL/GenBank/DDBJ databases">
        <title>Genomic Encyclopedia of Archaeal and Bacterial Type Strains, Phase II (KMG-II): from individual species to whole genera.</title>
        <authorList>
            <person name="Goeker M."/>
        </authorList>
    </citation>
    <scope>NUCLEOTIDE SEQUENCE [LARGE SCALE GENOMIC DNA]</scope>
    <source>
        <strain evidence="2 3">DSM 22727</strain>
    </source>
</reference>
<dbReference type="Pfam" id="PF02602">
    <property type="entry name" value="HEM4"/>
    <property type="match status" value="1"/>
</dbReference>
<protein>
    <submittedName>
        <fullName evidence="2">Uroporphyrinogen-III synthase</fullName>
    </submittedName>
</protein>
<dbReference type="InterPro" id="IPR039793">
    <property type="entry name" value="UROS/Hem4"/>
</dbReference>
<evidence type="ECO:0000313" key="2">
    <source>
        <dbReference type="EMBL" id="PRX15084.1"/>
    </source>
</evidence>